<dbReference type="GO" id="GO:0051315">
    <property type="term" value="P:attachment of mitotic spindle microtubules to kinetochore"/>
    <property type="evidence" value="ECO:0007669"/>
    <property type="project" value="TreeGrafter"/>
</dbReference>
<feature type="compositionally biased region" description="Acidic residues" evidence="5">
    <location>
        <begin position="234"/>
        <end position="250"/>
    </location>
</feature>
<dbReference type="EMBL" id="PUHR01000137">
    <property type="protein sequence ID" value="KAG0662975.1"/>
    <property type="molecule type" value="Genomic_DNA"/>
</dbReference>
<feature type="domain" description="Mif2/CENP-C cupin" evidence="6">
    <location>
        <begin position="512"/>
        <end position="597"/>
    </location>
</feature>
<dbReference type="GO" id="GO:0005634">
    <property type="term" value="C:nucleus"/>
    <property type="evidence" value="ECO:0007669"/>
    <property type="project" value="UniProtKB-SubCell"/>
</dbReference>
<evidence type="ECO:0000256" key="1">
    <source>
        <dbReference type="ARBA" id="ARBA00004123"/>
    </source>
</evidence>
<feature type="compositionally biased region" description="Acidic residues" evidence="5">
    <location>
        <begin position="259"/>
        <end position="271"/>
    </location>
</feature>
<feature type="region of interest" description="Disordered" evidence="5">
    <location>
        <begin position="234"/>
        <end position="345"/>
    </location>
</feature>
<dbReference type="PANTHER" id="PTHR16684:SF11">
    <property type="entry name" value="CENTROMERE PROTEIN C"/>
    <property type="match status" value="1"/>
</dbReference>
<dbReference type="InterPro" id="IPR028386">
    <property type="entry name" value="CENP-C/Mif2/cnp3"/>
</dbReference>
<dbReference type="GO" id="GO:0000776">
    <property type="term" value="C:kinetochore"/>
    <property type="evidence" value="ECO:0007669"/>
    <property type="project" value="InterPro"/>
</dbReference>
<feature type="compositionally biased region" description="Low complexity" evidence="5">
    <location>
        <begin position="658"/>
        <end position="677"/>
    </location>
</feature>
<dbReference type="AlphaFoldDB" id="A0A9P6W3T3"/>
<comment type="subcellular location">
    <subcellularLocation>
        <location evidence="1">Nucleus</location>
    </subcellularLocation>
</comment>
<reference evidence="8 9" key="1">
    <citation type="submission" date="2020-11" db="EMBL/GenBank/DDBJ databases">
        <title>Kefir isolates.</title>
        <authorList>
            <person name="Marcisauskas S."/>
            <person name="Kim Y."/>
            <person name="Blasche S."/>
        </authorList>
    </citation>
    <scope>NUCLEOTIDE SEQUENCE [LARGE SCALE GENOMIC DNA]</scope>
    <source>
        <strain evidence="8 9">OG2</strain>
    </source>
</reference>
<feature type="compositionally biased region" description="Acidic residues" evidence="5">
    <location>
        <begin position="623"/>
        <end position="636"/>
    </location>
</feature>
<feature type="compositionally biased region" description="Polar residues" evidence="5">
    <location>
        <begin position="213"/>
        <end position="222"/>
    </location>
</feature>
<dbReference type="Proteomes" id="UP000750334">
    <property type="component" value="Unassembled WGS sequence"/>
</dbReference>
<dbReference type="InterPro" id="IPR028929">
    <property type="entry name" value="Mif2_N"/>
</dbReference>
<dbReference type="OrthoDB" id="1939643at2759"/>
<dbReference type="InterPro" id="IPR011051">
    <property type="entry name" value="RmlC_Cupin_sf"/>
</dbReference>
<evidence type="ECO:0000259" key="6">
    <source>
        <dbReference type="Pfam" id="PF11699"/>
    </source>
</evidence>
<name>A0A9P6W3T3_MAUEX</name>
<comment type="similarity">
    <text evidence="2">Belongs to the CENP-C/MIF2 family.</text>
</comment>
<feature type="region of interest" description="Disordered" evidence="5">
    <location>
        <begin position="179"/>
        <end position="222"/>
    </location>
</feature>
<keyword evidence="3" id="KW-0238">DNA-binding</keyword>
<sequence length="677" mass="76814">MDFMDLGVTSRKTGLRIKNNIAKDEYNMENLEDFFKDDKSSMITVRKRSRKASLGPSNITNVAEERITNGISRFSTPHIFSPAMSDTRRLSSLPLNTLQTNSPLVPSAPDNQVPIQHRNSLAGNYNSPFLEPIHEEELSYYDQNENPPQVESLRRNIGRTIPSNISLQKYNTTYDLNSTRRTSLLSERQPERIFNPYTDSNAPDLVNDGELTIDNTSFNTSDNAILEEEMSEYEIEPDNDDDNDDLDYDSDMLSSGESSNDESDEENDIDFSQDNLDSLDTVNVDKTYIPSDEEVDDADDEHTGSLTNHDELPADFADLSSDEDEEYLPSQGNPPIVDGSDGVRRSTRVKVPPLEYWRNERIVYQRKNSKPYLDIDKIVTFEQNSESEEERETKKRKKRTKEIASTGEEDQDENSTSDNIETPALENQPRNFRSINNMIIRGQKKNNSNNPDSNLIERIERGQVQNATWIQDGFLEGTVNSSLDEKSREIIAYAPNISQAERTRRTNKDKYTLSVMFDKYKDLFASGILTLPASGMRDSTESHNAFITFYVIEGVVEVTVGINKFITPSGCSFQVPSFNSYSFRNKGRGEVKLFFVQVIVPDNVNSQEANINTINRRDISSEEDHDDEGNFSDLDDEPSRIINLKNRHISNSQTKIKPSSVPPNLFLSSSSSDLPRS</sequence>
<comment type="caution">
    <text evidence="8">The sequence shown here is derived from an EMBL/GenBank/DDBJ whole genome shotgun (WGS) entry which is preliminary data.</text>
</comment>
<evidence type="ECO:0000256" key="2">
    <source>
        <dbReference type="ARBA" id="ARBA00010291"/>
    </source>
</evidence>
<gene>
    <name evidence="8" type="ORF">C6P45_000927</name>
</gene>
<keyword evidence="4" id="KW-0539">Nucleus</keyword>
<dbReference type="Pfam" id="PF11699">
    <property type="entry name" value="CENP-C_C"/>
    <property type="match status" value="1"/>
</dbReference>
<feature type="compositionally biased region" description="Acidic residues" evidence="5">
    <location>
        <begin position="291"/>
        <end position="300"/>
    </location>
</feature>
<evidence type="ECO:0000256" key="3">
    <source>
        <dbReference type="ARBA" id="ARBA00023125"/>
    </source>
</evidence>
<dbReference type="InterPro" id="IPR025974">
    <property type="entry name" value="Mif2/CENP-C_cupin"/>
</dbReference>
<evidence type="ECO:0000259" key="7">
    <source>
        <dbReference type="Pfam" id="PF15624"/>
    </source>
</evidence>
<dbReference type="CDD" id="cd06993">
    <property type="entry name" value="cupin_CENP-C_C"/>
    <property type="match status" value="1"/>
</dbReference>
<feature type="region of interest" description="Disordered" evidence="5">
    <location>
        <begin position="383"/>
        <end position="432"/>
    </location>
</feature>
<accession>A0A9P6W3T3</accession>
<feature type="region of interest" description="Disordered" evidence="5">
    <location>
        <begin position="616"/>
        <end position="677"/>
    </location>
</feature>
<dbReference type="Pfam" id="PF15624">
    <property type="entry name" value="Mif2_N"/>
    <property type="match status" value="1"/>
</dbReference>
<evidence type="ECO:0000313" key="8">
    <source>
        <dbReference type="EMBL" id="KAG0662975.1"/>
    </source>
</evidence>
<dbReference type="GO" id="GO:0051382">
    <property type="term" value="P:kinetochore assembly"/>
    <property type="evidence" value="ECO:0007669"/>
    <property type="project" value="InterPro"/>
</dbReference>
<keyword evidence="9" id="KW-1185">Reference proteome</keyword>
<dbReference type="Gene3D" id="2.60.120.10">
    <property type="entry name" value="Jelly Rolls"/>
    <property type="match status" value="1"/>
</dbReference>
<evidence type="ECO:0000313" key="9">
    <source>
        <dbReference type="Proteomes" id="UP000750334"/>
    </source>
</evidence>
<dbReference type="GO" id="GO:0019237">
    <property type="term" value="F:centromeric DNA binding"/>
    <property type="evidence" value="ECO:0007669"/>
    <property type="project" value="InterPro"/>
</dbReference>
<feature type="domain" description="Mif2 N-terminal" evidence="7">
    <location>
        <begin position="3"/>
        <end position="63"/>
    </location>
</feature>
<organism evidence="8 9">
    <name type="scientific">Maudiozyma exigua</name>
    <name type="common">Yeast</name>
    <name type="synonym">Kazachstania exigua</name>
    <dbReference type="NCBI Taxonomy" id="34358"/>
    <lineage>
        <taxon>Eukaryota</taxon>
        <taxon>Fungi</taxon>
        <taxon>Dikarya</taxon>
        <taxon>Ascomycota</taxon>
        <taxon>Saccharomycotina</taxon>
        <taxon>Saccharomycetes</taxon>
        <taxon>Saccharomycetales</taxon>
        <taxon>Saccharomycetaceae</taxon>
        <taxon>Maudiozyma</taxon>
    </lineage>
</organism>
<dbReference type="SUPFAM" id="SSF51182">
    <property type="entry name" value="RmlC-like cupins"/>
    <property type="match status" value="1"/>
</dbReference>
<evidence type="ECO:0008006" key="10">
    <source>
        <dbReference type="Google" id="ProtNLM"/>
    </source>
</evidence>
<dbReference type="PANTHER" id="PTHR16684">
    <property type="entry name" value="CENTROMERE PROTEIN C"/>
    <property type="match status" value="1"/>
</dbReference>
<dbReference type="GO" id="GO:0051455">
    <property type="term" value="P:spindle attachment to meiosis I kinetochore"/>
    <property type="evidence" value="ECO:0007669"/>
    <property type="project" value="TreeGrafter"/>
</dbReference>
<evidence type="ECO:0000256" key="4">
    <source>
        <dbReference type="ARBA" id="ARBA00023242"/>
    </source>
</evidence>
<evidence type="ECO:0000256" key="5">
    <source>
        <dbReference type="SAM" id="MobiDB-lite"/>
    </source>
</evidence>
<proteinExistence type="inferred from homology"/>
<dbReference type="InterPro" id="IPR014710">
    <property type="entry name" value="RmlC-like_jellyroll"/>
</dbReference>
<protein>
    <recommendedName>
        <fullName evidence="10">Mif2/CENP-C cupin domain-containing protein</fullName>
    </recommendedName>
</protein>